<dbReference type="InterPro" id="IPR033391">
    <property type="entry name" value="FBPase_N"/>
</dbReference>
<proteinExistence type="inferred from homology"/>
<comment type="caution">
    <text evidence="6">The sequence shown here is derived from an EMBL/GenBank/DDBJ whole genome shotgun (WGS) entry which is preliminary data.</text>
</comment>
<dbReference type="EMBL" id="JAHRIN010000057">
    <property type="protein sequence ID" value="MEQ2190498.1"/>
    <property type="molecule type" value="Genomic_DNA"/>
</dbReference>
<accession>A0ABV0Q4N7</accession>
<dbReference type="PANTHER" id="PTHR11556">
    <property type="entry name" value="FRUCTOSE-1,6-BISPHOSPHATASE-RELATED"/>
    <property type="match status" value="1"/>
</dbReference>
<dbReference type="Proteomes" id="UP001434883">
    <property type="component" value="Unassembled WGS sequence"/>
</dbReference>
<evidence type="ECO:0000313" key="6">
    <source>
        <dbReference type="EMBL" id="MEQ2190498.1"/>
    </source>
</evidence>
<dbReference type="InterPro" id="IPR028343">
    <property type="entry name" value="FBPtase"/>
</dbReference>
<feature type="domain" description="Fructose-1-6-bisphosphatase class I N-terminal" evidence="5">
    <location>
        <begin position="1"/>
        <end position="186"/>
    </location>
</feature>
<dbReference type="InterPro" id="IPR000146">
    <property type="entry name" value="FBPase_class-1"/>
</dbReference>
<dbReference type="CDD" id="cd00354">
    <property type="entry name" value="FBPase"/>
    <property type="match status" value="1"/>
</dbReference>
<sequence>MTRFVMEEGRKAKGTGEMTTLLNSLCTAVKAISSAVRKAGIAHLYGIAGNINVTGDQVKKLDILSNDLVINMLKSSFTSCVLVSEENEKVIIVDSEQRVRQDQSGPGRGKYIVCFDPLDGSSNIDCLVSIGTIFAIYKKSTDDEPCEKDALQPGRDLVAAGYALYGSATMIVLSTGQGVNCFMLDPVRSLREPEPSMSDQSAFDTDVWTLTRFIIETGRQAKGATGEMTQLLTAMLTAIKAISSAVRKAGLAHLQGMAGSVNVTGDDVKKLDVLSNDLVINMLQSSYSTCCMVSEENKELIITPKDKRVTDVIQGFNI</sequence>
<name>A0ABV0Q4N7_9TELE</name>
<dbReference type="PRINTS" id="PR00115">
    <property type="entry name" value="F16BPHPHTASE"/>
</dbReference>
<evidence type="ECO:0000256" key="2">
    <source>
        <dbReference type="ARBA" id="ARBA00013093"/>
    </source>
</evidence>
<protein>
    <recommendedName>
        <fullName evidence="2">fructose-bisphosphatase</fullName>
        <ecNumber evidence="2">3.1.3.11</ecNumber>
    </recommendedName>
</protein>
<reference evidence="6 7" key="1">
    <citation type="submission" date="2021-06" db="EMBL/GenBank/DDBJ databases">
        <authorList>
            <person name="Palmer J.M."/>
        </authorList>
    </citation>
    <scope>NUCLEOTIDE SEQUENCE [LARGE SCALE GENOMIC DNA]</scope>
    <source>
        <strain evidence="6 7">XC_2019</strain>
        <tissue evidence="6">Muscle</tissue>
    </source>
</reference>
<evidence type="ECO:0000313" key="7">
    <source>
        <dbReference type="Proteomes" id="UP001434883"/>
    </source>
</evidence>
<comment type="similarity">
    <text evidence="4">Belongs to the FBPase class 1 family.</text>
</comment>
<evidence type="ECO:0000256" key="4">
    <source>
        <dbReference type="RuleBase" id="RU000508"/>
    </source>
</evidence>
<keyword evidence="7" id="KW-1185">Reference proteome</keyword>
<evidence type="ECO:0000256" key="3">
    <source>
        <dbReference type="ARBA" id="ARBA00022533"/>
    </source>
</evidence>
<evidence type="ECO:0000256" key="1">
    <source>
        <dbReference type="ARBA" id="ARBA00001273"/>
    </source>
</evidence>
<keyword evidence="4" id="KW-0378">Hydrolase</keyword>
<keyword evidence="4" id="KW-0119">Carbohydrate metabolism</keyword>
<dbReference type="PIRSF" id="PIRSF500210">
    <property type="entry name" value="FBPtase"/>
    <property type="match status" value="1"/>
</dbReference>
<dbReference type="PIRSF" id="PIRSF000904">
    <property type="entry name" value="FBPtase_SBPase"/>
    <property type="match status" value="1"/>
</dbReference>
<dbReference type="EC" id="3.1.3.11" evidence="2"/>
<gene>
    <name evidence="6" type="ORF">XENOCAPTIV_024801</name>
</gene>
<organism evidence="6 7">
    <name type="scientific">Xenoophorus captivus</name>
    <dbReference type="NCBI Taxonomy" id="1517983"/>
    <lineage>
        <taxon>Eukaryota</taxon>
        <taxon>Metazoa</taxon>
        <taxon>Chordata</taxon>
        <taxon>Craniata</taxon>
        <taxon>Vertebrata</taxon>
        <taxon>Euteleostomi</taxon>
        <taxon>Actinopterygii</taxon>
        <taxon>Neopterygii</taxon>
        <taxon>Teleostei</taxon>
        <taxon>Neoteleostei</taxon>
        <taxon>Acanthomorphata</taxon>
        <taxon>Ovalentaria</taxon>
        <taxon>Atherinomorphae</taxon>
        <taxon>Cyprinodontiformes</taxon>
        <taxon>Goodeidae</taxon>
        <taxon>Xenoophorus</taxon>
    </lineage>
</organism>
<dbReference type="Pfam" id="PF00316">
    <property type="entry name" value="FBPase"/>
    <property type="match status" value="2"/>
</dbReference>
<dbReference type="Gene3D" id="3.30.540.10">
    <property type="entry name" value="Fructose-1,6-Bisphosphatase, subunit A, domain 1"/>
    <property type="match status" value="2"/>
</dbReference>
<evidence type="ECO:0000259" key="5">
    <source>
        <dbReference type="Pfam" id="PF00316"/>
    </source>
</evidence>
<keyword evidence="3" id="KW-0021">Allosteric enzyme</keyword>
<comment type="catalytic activity">
    <reaction evidence="1">
        <text>beta-D-fructose 1,6-bisphosphate + H2O = beta-D-fructose 6-phosphate + phosphate</text>
        <dbReference type="Rhea" id="RHEA:11064"/>
        <dbReference type="ChEBI" id="CHEBI:15377"/>
        <dbReference type="ChEBI" id="CHEBI:32966"/>
        <dbReference type="ChEBI" id="CHEBI:43474"/>
        <dbReference type="ChEBI" id="CHEBI:57634"/>
        <dbReference type="EC" id="3.1.3.11"/>
    </reaction>
</comment>
<feature type="domain" description="Fructose-1-6-bisphosphatase class I N-terminal" evidence="5">
    <location>
        <begin position="209"/>
        <end position="307"/>
    </location>
</feature>
<dbReference type="PANTHER" id="PTHR11556:SF11">
    <property type="entry name" value="FRUCTOSE-1,6-BISPHOSPHATASE 1"/>
    <property type="match status" value="1"/>
</dbReference>
<dbReference type="SUPFAM" id="SSF56655">
    <property type="entry name" value="Carbohydrate phosphatase"/>
    <property type="match status" value="2"/>
</dbReference>